<name>A0A4S1ZKZ7_9BACT</name>
<proteinExistence type="predicted"/>
<dbReference type="Proteomes" id="UP000306630">
    <property type="component" value="Unassembled WGS sequence"/>
</dbReference>
<dbReference type="EMBL" id="SRYD01000001">
    <property type="protein sequence ID" value="TGY76706.1"/>
    <property type="molecule type" value="Genomic_DNA"/>
</dbReference>
<protein>
    <recommendedName>
        <fullName evidence="3">Phospholipase D-like domain-containing protein</fullName>
    </recommendedName>
</protein>
<dbReference type="AlphaFoldDB" id="A0A4S1ZKZ7"/>
<evidence type="ECO:0000313" key="1">
    <source>
        <dbReference type="EMBL" id="TGY76706.1"/>
    </source>
</evidence>
<evidence type="ECO:0008006" key="3">
    <source>
        <dbReference type="Google" id="ProtNLM"/>
    </source>
</evidence>
<sequence length="126" mass="14567">MTSFSISEEFLRRIFFIGKEGLVRSLDIVLDFKATNKTLILWPFIAQTVDNCYLADNHSKILLVSNDTWKVAVVMSQNLTRGNRYESGFITVDHCIFDSLDKQLKYVISNQSVPFHEVFARTIDRN</sequence>
<gene>
    <name evidence="1" type="ORF">E5333_00165</name>
</gene>
<reference evidence="1 2" key="1">
    <citation type="submission" date="2019-04" db="EMBL/GenBank/DDBJ databases">
        <title>Microbes associate with the intestines of laboratory mice.</title>
        <authorList>
            <person name="Navarre W."/>
            <person name="Wong E."/>
            <person name="Huang K."/>
            <person name="Tropini C."/>
            <person name="Ng K."/>
            <person name="Yu B."/>
        </authorList>
    </citation>
    <scope>NUCLEOTIDE SEQUENCE [LARGE SCALE GENOMIC DNA]</scope>
    <source>
        <strain evidence="1 2">NM06_A21</strain>
    </source>
</reference>
<comment type="caution">
    <text evidence="1">The sequence shown here is derived from an EMBL/GenBank/DDBJ whole genome shotgun (WGS) entry which is preliminary data.</text>
</comment>
<accession>A0A4S1ZKZ7</accession>
<evidence type="ECO:0000313" key="2">
    <source>
        <dbReference type="Proteomes" id="UP000306630"/>
    </source>
</evidence>
<dbReference type="RefSeq" id="WP_135957242.1">
    <property type="nucleotide sequence ID" value="NZ_CAOOOG010000027.1"/>
</dbReference>
<organism evidence="1 2">
    <name type="scientific">Muribaculum intestinale</name>
    <dbReference type="NCBI Taxonomy" id="1796646"/>
    <lineage>
        <taxon>Bacteria</taxon>
        <taxon>Pseudomonadati</taxon>
        <taxon>Bacteroidota</taxon>
        <taxon>Bacteroidia</taxon>
        <taxon>Bacteroidales</taxon>
        <taxon>Muribaculaceae</taxon>
        <taxon>Muribaculum</taxon>
    </lineage>
</organism>